<dbReference type="Pfam" id="PF00496">
    <property type="entry name" value="SBP_bac_5"/>
    <property type="match status" value="1"/>
</dbReference>
<comment type="similarity">
    <text evidence="2">Belongs to the bacterial solute-binding protein 5 family.</text>
</comment>
<dbReference type="PROSITE" id="PS51257">
    <property type="entry name" value="PROKAR_LIPOPROTEIN"/>
    <property type="match status" value="1"/>
</dbReference>
<feature type="domain" description="Solute-binding protein family 5" evidence="5">
    <location>
        <begin position="91"/>
        <end position="458"/>
    </location>
</feature>
<dbReference type="Proteomes" id="UP001235712">
    <property type="component" value="Unassembled WGS sequence"/>
</dbReference>
<dbReference type="EMBL" id="JAUSQZ010000001">
    <property type="protein sequence ID" value="MDP9829533.1"/>
    <property type="molecule type" value="Genomic_DNA"/>
</dbReference>
<keyword evidence="4" id="KW-0732">Signal</keyword>
<dbReference type="PANTHER" id="PTHR30290">
    <property type="entry name" value="PERIPLASMIC BINDING COMPONENT OF ABC TRANSPORTER"/>
    <property type="match status" value="1"/>
</dbReference>
<dbReference type="InterPro" id="IPR039424">
    <property type="entry name" value="SBP_5"/>
</dbReference>
<evidence type="ECO:0000313" key="7">
    <source>
        <dbReference type="Proteomes" id="UP001235712"/>
    </source>
</evidence>
<dbReference type="Gene3D" id="3.40.190.10">
    <property type="entry name" value="Periplasmic binding protein-like II"/>
    <property type="match status" value="1"/>
</dbReference>
<dbReference type="Gene3D" id="3.10.105.10">
    <property type="entry name" value="Dipeptide-binding Protein, Domain 3"/>
    <property type="match status" value="1"/>
</dbReference>
<dbReference type="SUPFAM" id="SSF53850">
    <property type="entry name" value="Periplasmic binding protein-like II"/>
    <property type="match status" value="1"/>
</dbReference>
<keyword evidence="7" id="KW-1185">Reference proteome</keyword>
<sequence length="547" mass="57532">MAPTLRTIGSGLTARRAVTAGLAVTALAALSACGGGSSSGDGASGTGGSLKVAIDADPVCLDPAQATLIASNVIGRQMVDSLIDQDPDTGEFTPWLAEKFESNDDATAFTFTLKKGVTFSDGTPLDAAAVKASLESVVDLGAKSVYGTSYLAGLKSIETPDDSTVEVDFKAPNAQFLMAASTPTLGIVSAKTVAASAEERCAGTNLVGSGPFTLDSYTANQNVKITKRTGYAWPSGLAQHSGDALLDDVTYQVATEPSVRAGSLRSKQVDMATTIQSQDEAMFDGNGFSLLTRINPGIVIGIAPNLSASGNPALKDEQVRKAIQLAIDRKGITESVLTPSYGVAKSLLGETTPGFTDESSLLTFDEAQANSILDAAGWVKGSDGIREKDGKKLSLTVAYFYQTNVVEYTQQLLRKVGVDLVLKEMTAAQYASEYLTGKYDFISTSVSRPDPDILRAMYSSEATNFTFTEASDPVQKELAPLFTEIGSTTDTDKRAAAAAEVQKILLENNWVYPMSQLTQVIGVSDAVQGVRYDAASRFVLYDASMTS</sequence>
<evidence type="ECO:0000256" key="1">
    <source>
        <dbReference type="ARBA" id="ARBA00004196"/>
    </source>
</evidence>
<accession>A0ABT9PA30</accession>
<organism evidence="6 7">
    <name type="scientific">Kineosporia succinea</name>
    <dbReference type="NCBI Taxonomy" id="84632"/>
    <lineage>
        <taxon>Bacteria</taxon>
        <taxon>Bacillati</taxon>
        <taxon>Actinomycetota</taxon>
        <taxon>Actinomycetes</taxon>
        <taxon>Kineosporiales</taxon>
        <taxon>Kineosporiaceae</taxon>
        <taxon>Kineosporia</taxon>
    </lineage>
</organism>
<reference evidence="6 7" key="1">
    <citation type="submission" date="2023-07" db="EMBL/GenBank/DDBJ databases">
        <title>Sequencing the genomes of 1000 actinobacteria strains.</title>
        <authorList>
            <person name="Klenk H.-P."/>
        </authorList>
    </citation>
    <scope>NUCLEOTIDE SEQUENCE [LARGE SCALE GENOMIC DNA]</scope>
    <source>
        <strain evidence="6 7">DSM 44388</strain>
    </source>
</reference>
<dbReference type="PIRSF" id="PIRSF002741">
    <property type="entry name" value="MppA"/>
    <property type="match status" value="1"/>
</dbReference>
<proteinExistence type="inferred from homology"/>
<comment type="subcellular location">
    <subcellularLocation>
        <location evidence="1">Cell envelope</location>
    </subcellularLocation>
</comment>
<dbReference type="InterPro" id="IPR000914">
    <property type="entry name" value="SBP_5_dom"/>
</dbReference>
<gene>
    <name evidence="6" type="ORF">J2S57_005282</name>
</gene>
<evidence type="ECO:0000259" key="5">
    <source>
        <dbReference type="Pfam" id="PF00496"/>
    </source>
</evidence>
<comment type="caution">
    <text evidence="6">The sequence shown here is derived from an EMBL/GenBank/DDBJ whole genome shotgun (WGS) entry which is preliminary data.</text>
</comment>
<dbReference type="RefSeq" id="WP_307247795.1">
    <property type="nucleotide sequence ID" value="NZ_JAUSQZ010000001.1"/>
</dbReference>
<name>A0ABT9PA30_9ACTN</name>
<dbReference type="InterPro" id="IPR030678">
    <property type="entry name" value="Peptide/Ni-bd"/>
</dbReference>
<evidence type="ECO:0000256" key="3">
    <source>
        <dbReference type="ARBA" id="ARBA00022448"/>
    </source>
</evidence>
<evidence type="ECO:0000256" key="2">
    <source>
        <dbReference type="ARBA" id="ARBA00005695"/>
    </source>
</evidence>
<protein>
    <submittedName>
        <fullName evidence="6">Peptide/nickel transport system substrate-binding protein</fullName>
    </submittedName>
</protein>
<dbReference type="PANTHER" id="PTHR30290:SF10">
    <property type="entry name" value="PERIPLASMIC OLIGOPEPTIDE-BINDING PROTEIN-RELATED"/>
    <property type="match status" value="1"/>
</dbReference>
<evidence type="ECO:0000256" key="4">
    <source>
        <dbReference type="ARBA" id="ARBA00022729"/>
    </source>
</evidence>
<keyword evidence="3" id="KW-0813">Transport</keyword>
<evidence type="ECO:0000313" key="6">
    <source>
        <dbReference type="EMBL" id="MDP9829533.1"/>
    </source>
</evidence>
<dbReference type="CDD" id="cd08492">
    <property type="entry name" value="PBP2_NikA_DppA_OppA_like_15"/>
    <property type="match status" value="1"/>
</dbReference>